<reference evidence="1 2" key="1">
    <citation type="submission" date="2020-06" db="EMBL/GenBank/DDBJ databases">
        <authorList>
            <person name="Li R."/>
            <person name="Bekaert M."/>
        </authorList>
    </citation>
    <scope>NUCLEOTIDE SEQUENCE [LARGE SCALE GENOMIC DNA]</scope>
    <source>
        <strain evidence="2">wild</strain>
    </source>
</reference>
<dbReference type="Proteomes" id="UP000507470">
    <property type="component" value="Unassembled WGS sequence"/>
</dbReference>
<keyword evidence="2" id="KW-1185">Reference proteome</keyword>
<gene>
    <name evidence="1" type="ORF">MCOR_31688</name>
</gene>
<evidence type="ECO:0000313" key="1">
    <source>
        <dbReference type="EMBL" id="CAC5397233.1"/>
    </source>
</evidence>
<proteinExistence type="predicted"/>
<dbReference type="EMBL" id="CACVKT020005671">
    <property type="protein sequence ID" value="CAC5397233.1"/>
    <property type="molecule type" value="Genomic_DNA"/>
</dbReference>
<organism evidence="1 2">
    <name type="scientific">Mytilus coruscus</name>
    <name type="common">Sea mussel</name>
    <dbReference type="NCBI Taxonomy" id="42192"/>
    <lineage>
        <taxon>Eukaryota</taxon>
        <taxon>Metazoa</taxon>
        <taxon>Spiralia</taxon>
        <taxon>Lophotrochozoa</taxon>
        <taxon>Mollusca</taxon>
        <taxon>Bivalvia</taxon>
        <taxon>Autobranchia</taxon>
        <taxon>Pteriomorphia</taxon>
        <taxon>Mytilida</taxon>
        <taxon>Mytiloidea</taxon>
        <taxon>Mytilidae</taxon>
        <taxon>Mytilinae</taxon>
        <taxon>Mytilus</taxon>
    </lineage>
</organism>
<sequence>MICQLQLMYMYYKSVVEGQQRNISFRGNENRIAREIWKTVQLEYKCTDSREIIGETVQKGTNCIDFERKTWESVIPEAISKEFEGNTRKPIHPDAVSIAQARNPEANFHCLYTMVDIQVTIRKTVHTKAVCSECEICSKRRRKANFKVFTSVQGEISMLVVLMKALLEDISSV</sequence>
<name>A0A6J8CLC2_MYTCO</name>
<accession>A0A6J8CLC2</accession>
<evidence type="ECO:0000313" key="2">
    <source>
        <dbReference type="Proteomes" id="UP000507470"/>
    </source>
</evidence>
<dbReference type="AlphaFoldDB" id="A0A6J8CLC2"/>
<protein>
    <submittedName>
        <fullName evidence="1">Uncharacterized protein</fullName>
    </submittedName>
</protein>